<dbReference type="eggNOG" id="COG1167">
    <property type="taxonomic scope" value="Bacteria"/>
</dbReference>
<dbReference type="SUPFAM" id="SSF53383">
    <property type="entry name" value="PLP-dependent transferases"/>
    <property type="match status" value="1"/>
</dbReference>
<evidence type="ECO:0000313" key="8">
    <source>
        <dbReference type="Proteomes" id="UP000028602"/>
    </source>
</evidence>
<accession>A0A085JH03</accession>
<dbReference type="RefSeq" id="WP_029989489.1">
    <property type="nucleotide sequence ID" value="NZ_ATMJ01000002.1"/>
</dbReference>
<dbReference type="GO" id="GO:0003700">
    <property type="term" value="F:DNA-binding transcription factor activity"/>
    <property type="evidence" value="ECO:0007669"/>
    <property type="project" value="InterPro"/>
</dbReference>
<evidence type="ECO:0000256" key="4">
    <source>
        <dbReference type="ARBA" id="ARBA00023125"/>
    </source>
</evidence>
<evidence type="ECO:0000256" key="2">
    <source>
        <dbReference type="ARBA" id="ARBA00022898"/>
    </source>
</evidence>
<keyword evidence="7" id="KW-0032">Aminotransferase</keyword>
<comment type="similarity">
    <text evidence="1">In the C-terminal section; belongs to the class-I pyridoxal-phosphate-dependent aminotransferase family.</text>
</comment>
<dbReference type="SMART" id="SM00345">
    <property type="entry name" value="HTH_GNTR"/>
    <property type="match status" value="1"/>
</dbReference>
<dbReference type="SUPFAM" id="SSF46785">
    <property type="entry name" value="Winged helix' DNA-binding domain"/>
    <property type="match status" value="1"/>
</dbReference>
<dbReference type="Gene3D" id="3.40.640.10">
    <property type="entry name" value="Type I PLP-dependent aspartate aminotransferase-like (Major domain)"/>
    <property type="match status" value="1"/>
</dbReference>
<dbReference type="Gene3D" id="1.10.10.10">
    <property type="entry name" value="Winged helix-like DNA-binding domain superfamily/Winged helix DNA-binding domain"/>
    <property type="match status" value="1"/>
</dbReference>
<dbReference type="GO" id="GO:0004069">
    <property type="term" value="F:L-aspartate:2-oxoglutarate aminotransferase activity"/>
    <property type="evidence" value="ECO:0007669"/>
    <property type="project" value="UniProtKB-EC"/>
</dbReference>
<dbReference type="PRINTS" id="PR00035">
    <property type="entry name" value="HTHGNTR"/>
</dbReference>
<keyword evidence="2" id="KW-0663">Pyridoxal phosphate</keyword>
<dbReference type="PROSITE" id="PS50949">
    <property type="entry name" value="HTH_GNTR"/>
    <property type="match status" value="1"/>
</dbReference>
<gene>
    <name evidence="7" type="ORF">GTPT_1681</name>
</gene>
<organism evidence="7 8">
    <name type="scientific">Tatumella ptyseos ATCC 33301</name>
    <dbReference type="NCBI Taxonomy" id="1005995"/>
    <lineage>
        <taxon>Bacteria</taxon>
        <taxon>Pseudomonadati</taxon>
        <taxon>Pseudomonadota</taxon>
        <taxon>Gammaproteobacteria</taxon>
        <taxon>Enterobacterales</taxon>
        <taxon>Erwiniaceae</taxon>
        <taxon>Tatumella</taxon>
    </lineage>
</organism>
<reference evidence="7 8" key="1">
    <citation type="submission" date="2014-05" db="EMBL/GenBank/DDBJ databases">
        <title>ATOL: Assembling a taxonomically balanced genome-scale reconstruction of the evolutionary history of the Enterobacteriaceae.</title>
        <authorList>
            <person name="Plunkett G.III."/>
            <person name="Neeno-Eckwall E.C."/>
            <person name="Glasner J.D."/>
            <person name="Perna N.T."/>
        </authorList>
    </citation>
    <scope>NUCLEOTIDE SEQUENCE [LARGE SCALE GENOMIC DNA]</scope>
    <source>
        <strain evidence="7 8">ATCC 33301</strain>
    </source>
</reference>
<dbReference type="InterPro" id="IPR015424">
    <property type="entry name" value="PyrdxlP-dep_Trfase"/>
</dbReference>
<comment type="caution">
    <text evidence="7">The sequence shown here is derived from an EMBL/GenBank/DDBJ whole genome shotgun (WGS) entry which is preliminary data.</text>
</comment>
<evidence type="ECO:0000256" key="5">
    <source>
        <dbReference type="ARBA" id="ARBA00023163"/>
    </source>
</evidence>
<keyword evidence="5" id="KW-0804">Transcription</keyword>
<dbReference type="GO" id="GO:0003677">
    <property type="term" value="F:DNA binding"/>
    <property type="evidence" value="ECO:0007669"/>
    <property type="project" value="UniProtKB-KW"/>
</dbReference>
<keyword evidence="3" id="KW-0805">Transcription regulation</keyword>
<dbReference type="InterPro" id="IPR015421">
    <property type="entry name" value="PyrdxlP-dep_Trfase_major"/>
</dbReference>
<evidence type="ECO:0000256" key="3">
    <source>
        <dbReference type="ARBA" id="ARBA00023015"/>
    </source>
</evidence>
<protein>
    <submittedName>
        <fullName evidence="7">GntR family transcriptional regulator/aspartate aminotransferase</fullName>
        <ecNumber evidence="7">2.6.1.1</ecNumber>
    </submittedName>
</protein>
<keyword evidence="7" id="KW-0808">Transferase</keyword>
<sequence>MTPSPWLVLFQDLSGRPRRERLCEAMRQAIHLGHLTPGQKMPSTRQLAVDLSLSRVTTEAAYSQLESEGYLTRYQGRGSFVSETPRRIPRPAVSASAFPARALSVRGQQIADTGGCQDPAFPLPFAAGSPDVREFPLDLWRKIYTGILNERGRLLMGYGDPQGLPELRTVIRDYLALSRQVSCSPEQIVILSSSQQALQLLSLLLLDPGDTVLTEQACYPGASNAFLSAGAQLIPLTLDAEGAQVPDRPARLAYLTAAHQYPLGMSLSAARRNLWLDWAKQHNSWLIEDDYDGEFHYQNAPLPALHSADRHGRVIYLGTFSKSLFPSLRLAWMVLPPALVSAVVRARTVSDGHTPQLSQAVTATFIRQGHFAHHLRRMRMLYAARRQLLISSLDEHLSSRLRLMPGDGGLQLTVELLHGDEQLLTRQARQHGLILPPLSPLYITQEKKYGWILGYSALQRAEILRACQVLREVMG</sequence>
<keyword evidence="8" id="KW-1185">Reference proteome</keyword>
<dbReference type="InterPro" id="IPR036390">
    <property type="entry name" value="WH_DNA-bd_sf"/>
</dbReference>
<dbReference type="Proteomes" id="UP000028602">
    <property type="component" value="Unassembled WGS sequence"/>
</dbReference>
<dbReference type="EC" id="2.6.1.1" evidence="7"/>
<dbReference type="PANTHER" id="PTHR46577">
    <property type="entry name" value="HTH-TYPE TRANSCRIPTIONAL REGULATORY PROTEIN GABR"/>
    <property type="match status" value="1"/>
</dbReference>
<dbReference type="GO" id="GO:0030170">
    <property type="term" value="F:pyridoxal phosphate binding"/>
    <property type="evidence" value="ECO:0007669"/>
    <property type="project" value="InterPro"/>
</dbReference>
<feature type="domain" description="HTH gntR-type" evidence="6">
    <location>
        <begin position="16"/>
        <end position="84"/>
    </location>
</feature>
<dbReference type="InterPro" id="IPR000524">
    <property type="entry name" value="Tscrpt_reg_HTH_GntR"/>
</dbReference>
<dbReference type="AlphaFoldDB" id="A0A085JH03"/>
<keyword evidence="4" id="KW-0238">DNA-binding</keyword>
<name>A0A085JH03_9GAMM</name>
<dbReference type="Pfam" id="PF00392">
    <property type="entry name" value="GntR"/>
    <property type="match status" value="1"/>
</dbReference>
<dbReference type="CDD" id="cd07377">
    <property type="entry name" value="WHTH_GntR"/>
    <property type="match status" value="1"/>
</dbReference>
<dbReference type="Pfam" id="PF00155">
    <property type="entry name" value="Aminotran_1_2"/>
    <property type="match status" value="1"/>
</dbReference>
<evidence type="ECO:0000313" key="7">
    <source>
        <dbReference type="EMBL" id="KFD19749.1"/>
    </source>
</evidence>
<proteinExistence type="inferred from homology"/>
<dbReference type="CDD" id="cd00609">
    <property type="entry name" value="AAT_like"/>
    <property type="match status" value="1"/>
</dbReference>
<dbReference type="InterPro" id="IPR036388">
    <property type="entry name" value="WH-like_DNA-bd_sf"/>
</dbReference>
<dbReference type="InterPro" id="IPR004839">
    <property type="entry name" value="Aminotransferase_I/II_large"/>
</dbReference>
<dbReference type="InterPro" id="IPR051446">
    <property type="entry name" value="HTH_trans_reg/aminotransferase"/>
</dbReference>
<evidence type="ECO:0000259" key="6">
    <source>
        <dbReference type="PROSITE" id="PS50949"/>
    </source>
</evidence>
<dbReference type="EMBL" id="JMPR01000028">
    <property type="protein sequence ID" value="KFD19749.1"/>
    <property type="molecule type" value="Genomic_DNA"/>
</dbReference>
<dbReference type="OrthoDB" id="9808770at2"/>
<evidence type="ECO:0000256" key="1">
    <source>
        <dbReference type="ARBA" id="ARBA00005384"/>
    </source>
</evidence>
<dbReference type="PANTHER" id="PTHR46577:SF1">
    <property type="entry name" value="HTH-TYPE TRANSCRIPTIONAL REGULATORY PROTEIN GABR"/>
    <property type="match status" value="1"/>
</dbReference>